<organism evidence="1 2">
    <name type="scientific">Apiospora kogelbergensis</name>
    <dbReference type="NCBI Taxonomy" id="1337665"/>
    <lineage>
        <taxon>Eukaryota</taxon>
        <taxon>Fungi</taxon>
        <taxon>Dikarya</taxon>
        <taxon>Ascomycota</taxon>
        <taxon>Pezizomycotina</taxon>
        <taxon>Sordariomycetes</taxon>
        <taxon>Xylariomycetidae</taxon>
        <taxon>Amphisphaeriales</taxon>
        <taxon>Apiosporaceae</taxon>
        <taxon>Apiospora</taxon>
    </lineage>
</organism>
<accession>A0AAW0Q917</accession>
<dbReference type="Proteomes" id="UP001392437">
    <property type="component" value="Unassembled WGS sequence"/>
</dbReference>
<dbReference type="PANTHER" id="PTHR39596">
    <property type="match status" value="1"/>
</dbReference>
<name>A0AAW0Q917_9PEZI</name>
<comment type="caution">
    <text evidence="1">The sequence shown here is derived from an EMBL/GenBank/DDBJ whole genome shotgun (WGS) entry which is preliminary data.</text>
</comment>
<sequence length="610" mass="69353">MDHIPSSYSRPLPLPDVRLYADEYDQGPFLGYLKRIGWVVERDITNLGLSSKSRNEVHRVLQSWLYFGILHEATGKNVSVKQFGKTMDGIVFLSSCRLTSLLEDWIHEPRLDPPALIDRVNNLSECVEIGQHICDMIHFQDQSYLDEAFHLSIQLMYEYLARAVTLVGEKAIFQGLNIPPLRSVKLIGSDRLVANYMKHDGWCESNVHMLQELFSTTELVFASSLNPPGRNKQHSKDCNRHKCHAYRIKNGTYTTKHVSPDCTCEFVYACQDILRTSLCGEPPSIPIIAPSDPVRKPDGRLYANILSSGTRSNAKEYIAISHVWSDGLGNNDHNAIPLCQFNRIVSATSRLNGNTSISFWLDTLCFPLAPKDAYDQALICMRQSYEDAVKVLVFDAYLLEHDASRMSEEEMAMRIACAPWNRRLWTLQEGVLAKFLAFQFRDSWVDLTEWTNRRGYSTSLRALMFSPTWLGYASLRALETETSQKMNIVQAKRALTWRSTSEEDDEPLCLGNLVGTDPESVVRTFFQNDPVRTRIERMKLIWRSLPQQYSSTVFWNSPKLHDDGFRWAPASLIGGEGCGRIRTCDESATWRSESGFLVTLPGFSSLKSGD</sequence>
<evidence type="ECO:0008006" key="3">
    <source>
        <dbReference type="Google" id="ProtNLM"/>
    </source>
</evidence>
<dbReference type="PANTHER" id="PTHR39596:SF2">
    <property type="entry name" value="HET DOMAIN PROTEIN (AFU_ORTHOLOGUE AFUA_1G17550)-RELATED"/>
    <property type="match status" value="1"/>
</dbReference>
<protein>
    <recommendedName>
        <fullName evidence="3">Heterokaryon incompatibility domain-containing protein</fullName>
    </recommendedName>
</protein>
<dbReference type="AlphaFoldDB" id="A0AAW0Q917"/>
<dbReference type="EMBL" id="JAQQWP010000011">
    <property type="protein sequence ID" value="KAK8096060.1"/>
    <property type="molecule type" value="Genomic_DNA"/>
</dbReference>
<evidence type="ECO:0000313" key="1">
    <source>
        <dbReference type="EMBL" id="KAK8096060.1"/>
    </source>
</evidence>
<proteinExistence type="predicted"/>
<gene>
    <name evidence="1" type="ORF">PG999_014082</name>
</gene>
<reference evidence="1 2" key="1">
    <citation type="submission" date="2023-01" db="EMBL/GenBank/DDBJ databases">
        <title>Analysis of 21 Apiospora genomes using comparative genomics revels a genus with tremendous synthesis potential of carbohydrate active enzymes and secondary metabolites.</title>
        <authorList>
            <person name="Sorensen T."/>
        </authorList>
    </citation>
    <scope>NUCLEOTIDE SEQUENCE [LARGE SCALE GENOMIC DNA]</scope>
    <source>
        <strain evidence="1 2">CBS 117206</strain>
    </source>
</reference>
<keyword evidence="2" id="KW-1185">Reference proteome</keyword>
<evidence type="ECO:0000313" key="2">
    <source>
        <dbReference type="Proteomes" id="UP001392437"/>
    </source>
</evidence>